<sequence>MVRVLPAPVSALPRVQDRLSFLYLEHCVVHREDGAVTARDDKGIIRLPAASLTSILFGPGTSVSHQAMMLLGECGTTAVWVGERGVRYYAHGRSLATSTRLLLEQAARVSSPQKRLRVAREMYCMRFANEDVSRMTMQQLRGKEGARVREIYRSHSRRTGVPWTRRDYRPDDFEASDPINQALSAAHAALYGVVHAVIVALGCSPGLGFVHTGHERSFVYDIADLYKAEVTIPVAFDVVAEGMEDLSATTRRRVRDQIFERHVIERSVSDIYRLLGQEHTEDLTVNVVSLWDYQRQSVAGGANYAIGMDASWSS</sequence>
<comment type="caution">
    <text evidence="9">The sequence shown here is derived from an EMBL/GenBank/DDBJ whole genome shotgun (WGS) entry which is preliminary data.</text>
</comment>
<dbReference type="InterPro" id="IPR019851">
    <property type="entry name" value="CRISPR-assoc_Cas1_ECOLI"/>
</dbReference>
<comment type="function">
    <text evidence="8">CRISPR (clustered regularly interspaced short palindromic repeat), is an adaptive immune system that provides protection against mobile genetic elements (viruses, transposable elements and conjugative plasmids). CRISPR clusters contain spacers, sequences complementary to antecedent mobile elements, and target invading nucleic acids. CRISPR clusters are transcribed and processed into CRISPR RNA (crRNA). Acts as a dsDNA endonuclease. Involved in the integration of spacer DNA into the CRISPR cassette.</text>
</comment>
<comment type="cofactor">
    <cofactor evidence="8">
        <name>Mg(2+)</name>
        <dbReference type="ChEBI" id="CHEBI:18420"/>
    </cofactor>
    <cofactor evidence="8">
        <name>Mn(2+)</name>
        <dbReference type="ChEBI" id="CHEBI:29035"/>
    </cofactor>
</comment>
<dbReference type="PANTHER" id="PTHR34353:SF3">
    <property type="entry name" value="CRISPR-ASSOCIATED ENDONUCLEASE CAS1"/>
    <property type="match status" value="1"/>
</dbReference>
<evidence type="ECO:0000256" key="8">
    <source>
        <dbReference type="HAMAP-Rule" id="MF_01470"/>
    </source>
</evidence>
<evidence type="ECO:0000256" key="4">
    <source>
        <dbReference type="ARBA" id="ARBA00022801"/>
    </source>
</evidence>
<evidence type="ECO:0000313" key="9">
    <source>
        <dbReference type="EMBL" id="PKY98816.1"/>
    </source>
</evidence>
<keyword evidence="8" id="KW-0464">Manganese</keyword>
<dbReference type="Proteomes" id="UP000234778">
    <property type="component" value="Unassembled WGS sequence"/>
</dbReference>
<feature type="binding site" evidence="8">
    <location>
        <position position="144"/>
    </location>
    <ligand>
        <name>Mn(2+)</name>
        <dbReference type="ChEBI" id="CHEBI:29035"/>
    </ligand>
</feature>
<comment type="subunit">
    <text evidence="8">Homodimer, forms a heterotetramer with a Cas2 homodimer.</text>
</comment>
<dbReference type="GO" id="GO:0016787">
    <property type="term" value="F:hydrolase activity"/>
    <property type="evidence" value="ECO:0007669"/>
    <property type="project" value="UniProtKB-KW"/>
</dbReference>
<dbReference type="Gene3D" id="1.20.120.920">
    <property type="entry name" value="CRISPR-associated endonuclease Cas1, C-terminal domain"/>
    <property type="match status" value="1"/>
</dbReference>
<keyword evidence="1 8" id="KW-0540">Nuclease</keyword>
<feature type="binding site" evidence="8">
    <location>
        <position position="224"/>
    </location>
    <ligand>
        <name>Mn(2+)</name>
        <dbReference type="ChEBI" id="CHEBI:29035"/>
    </ligand>
</feature>
<keyword evidence="2 8" id="KW-0479">Metal-binding</keyword>
<dbReference type="NCBIfam" id="TIGR00287">
    <property type="entry name" value="cas1"/>
    <property type="match status" value="1"/>
</dbReference>
<dbReference type="InterPro" id="IPR033641">
    <property type="entry name" value="Cas1_I-E"/>
</dbReference>
<accession>A0A2I1KT59</accession>
<gene>
    <name evidence="8" type="primary">cas1</name>
    <name evidence="9" type="ORF">CYJ26_05310</name>
</gene>
<keyword evidence="3 8" id="KW-0255">Endonuclease</keyword>
<dbReference type="InterPro" id="IPR042211">
    <property type="entry name" value="CRISPR-assoc_Cas1_N"/>
</dbReference>
<proteinExistence type="inferred from homology"/>
<reference evidence="9 10" key="1">
    <citation type="submission" date="2017-12" db="EMBL/GenBank/DDBJ databases">
        <title>Phylogenetic diversity of female urinary microbiome.</title>
        <authorList>
            <person name="Thomas-White K."/>
            <person name="Wolfe A.J."/>
        </authorList>
    </citation>
    <scope>NUCLEOTIDE SEQUENCE [LARGE SCALE GENOMIC DNA]</scope>
    <source>
        <strain evidence="9 10">UMB0319</strain>
    </source>
</reference>
<evidence type="ECO:0000256" key="6">
    <source>
        <dbReference type="ARBA" id="ARBA00023118"/>
    </source>
</evidence>
<keyword evidence="4 8" id="KW-0378">Hydrolase</keyword>
<dbReference type="GO" id="GO:0003677">
    <property type="term" value="F:DNA binding"/>
    <property type="evidence" value="ECO:0007669"/>
    <property type="project" value="UniProtKB-KW"/>
</dbReference>
<evidence type="ECO:0000256" key="1">
    <source>
        <dbReference type="ARBA" id="ARBA00022722"/>
    </source>
</evidence>
<dbReference type="EC" id="3.1.-.-" evidence="8"/>
<evidence type="ECO:0000256" key="7">
    <source>
        <dbReference type="ARBA" id="ARBA00023125"/>
    </source>
</evidence>
<keyword evidence="7 8" id="KW-0238">DNA-binding</keyword>
<dbReference type="Pfam" id="PF01867">
    <property type="entry name" value="Cas_Cas1"/>
    <property type="match status" value="2"/>
</dbReference>
<evidence type="ECO:0000256" key="5">
    <source>
        <dbReference type="ARBA" id="ARBA00022842"/>
    </source>
</evidence>
<dbReference type="AlphaFoldDB" id="A0A2I1KT59"/>
<dbReference type="GO" id="GO:0046872">
    <property type="term" value="F:metal ion binding"/>
    <property type="evidence" value="ECO:0007669"/>
    <property type="project" value="UniProtKB-UniRule"/>
</dbReference>
<protein>
    <recommendedName>
        <fullName evidence="8">CRISPR-associated endonuclease Cas1</fullName>
        <ecNumber evidence="8">3.1.-.-</ecNumber>
    </recommendedName>
</protein>
<dbReference type="GO" id="GO:0004520">
    <property type="term" value="F:DNA endonuclease activity"/>
    <property type="evidence" value="ECO:0007669"/>
    <property type="project" value="InterPro"/>
</dbReference>
<evidence type="ECO:0000313" key="10">
    <source>
        <dbReference type="Proteomes" id="UP000234778"/>
    </source>
</evidence>
<keyword evidence="6 8" id="KW-0051">Antiviral defense</keyword>
<dbReference type="RefSeq" id="WP_034237046.1">
    <property type="nucleotide sequence ID" value="NZ_CP136961.1"/>
</dbReference>
<evidence type="ECO:0000256" key="2">
    <source>
        <dbReference type="ARBA" id="ARBA00022723"/>
    </source>
</evidence>
<dbReference type="CDD" id="cd09719">
    <property type="entry name" value="Cas1_I-E"/>
    <property type="match status" value="1"/>
</dbReference>
<dbReference type="PANTHER" id="PTHR34353">
    <property type="entry name" value="CRISPR-ASSOCIATED ENDONUCLEASE CAS1 1"/>
    <property type="match status" value="1"/>
</dbReference>
<dbReference type="InterPro" id="IPR002729">
    <property type="entry name" value="CRISPR-assoc_Cas1"/>
</dbReference>
<dbReference type="InterPro" id="IPR050646">
    <property type="entry name" value="Cas1"/>
</dbReference>
<evidence type="ECO:0000256" key="3">
    <source>
        <dbReference type="ARBA" id="ARBA00022759"/>
    </source>
</evidence>
<dbReference type="HAMAP" id="MF_01470">
    <property type="entry name" value="Cas1"/>
    <property type="match status" value="1"/>
</dbReference>
<dbReference type="GeneID" id="81708351"/>
<dbReference type="InterPro" id="IPR042206">
    <property type="entry name" value="CRISPR-assoc_Cas1_C"/>
</dbReference>
<dbReference type="Gene3D" id="3.100.10.20">
    <property type="entry name" value="CRISPR-associated endonuclease Cas1, N-terminal domain"/>
    <property type="match status" value="1"/>
</dbReference>
<keyword evidence="5 8" id="KW-0460">Magnesium</keyword>
<dbReference type="NCBIfam" id="TIGR03638">
    <property type="entry name" value="cas1_ECOLI"/>
    <property type="match status" value="1"/>
</dbReference>
<comment type="similarity">
    <text evidence="8">Belongs to the CRISPR-associated endonuclease Cas1 family.</text>
</comment>
<dbReference type="GO" id="GO:0051607">
    <property type="term" value="P:defense response to virus"/>
    <property type="evidence" value="ECO:0007669"/>
    <property type="project" value="UniProtKB-UniRule"/>
</dbReference>
<dbReference type="GO" id="GO:0043571">
    <property type="term" value="P:maintenance of CRISPR repeat elements"/>
    <property type="evidence" value="ECO:0007669"/>
    <property type="project" value="UniProtKB-UniRule"/>
</dbReference>
<name>A0A2I1KT59_9ACTO</name>
<feature type="binding site" evidence="8">
    <location>
        <position position="211"/>
    </location>
    <ligand>
        <name>Mn(2+)</name>
        <dbReference type="ChEBI" id="CHEBI:29035"/>
    </ligand>
</feature>
<organism evidence="9 10">
    <name type="scientific">Actinomyces urogenitalis</name>
    <dbReference type="NCBI Taxonomy" id="103621"/>
    <lineage>
        <taxon>Bacteria</taxon>
        <taxon>Bacillati</taxon>
        <taxon>Actinomycetota</taxon>
        <taxon>Actinomycetes</taxon>
        <taxon>Actinomycetales</taxon>
        <taxon>Actinomycetaceae</taxon>
        <taxon>Actinomyces</taxon>
    </lineage>
</organism>
<dbReference type="EMBL" id="PKHA01000004">
    <property type="protein sequence ID" value="PKY98816.1"/>
    <property type="molecule type" value="Genomic_DNA"/>
</dbReference>